<dbReference type="InterPro" id="IPR029068">
    <property type="entry name" value="Glyas_Bleomycin-R_OHBP_Dase"/>
</dbReference>
<sequence length="128" mass="13739">MTTVTTGIATLSAIALDCRDPRALAEFYSALSGAPIERSDDDWVQLAAQGGVALAFQLAPGHVPPQWPGDELPQQIHLDFDVPDLDAAEPQVLAIGAHKHEHQPGKYFRVYLDPAGHPFCLCLAGVTE</sequence>
<evidence type="ECO:0000313" key="2">
    <source>
        <dbReference type="EMBL" id="NMH82495.1"/>
    </source>
</evidence>
<keyword evidence="3" id="KW-1185">Reference proteome</keyword>
<proteinExistence type="predicted"/>
<gene>
    <name evidence="2" type="ORF">HF577_36080</name>
</gene>
<dbReference type="Proteomes" id="UP001296706">
    <property type="component" value="Unassembled WGS sequence"/>
</dbReference>
<reference evidence="2 3" key="1">
    <citation type="submission" date="2020-04" db="EMBL/GenBank/DDBJ databases">
        <authorList>
            <person name="Klaysubun C."/>
            <person name="Duangmal K."/>
            <person name="Lipun K."/>
        </authorList>
    </citation>
    <scope>NUCLEOTIDE SEQUENCE [LARGE SCALE GENOMIC DNA]</scope>
    <source>
        <strain evidence="2 3">JCM 11839</strain>
    </source>
</reference>
<dbReference type="InterPro" id="IPR041581">
    <property type="entry name" value="Glyoxalase_6"/>
</dbReference>
<dbReference type="RefSeq" id="WP_169400489.1">
    <property type="nucleotide sequence ID" value="NZ_BAAAJH010000009.1"/>
</dbReference>
<dbReference type="SUPFAM" id="SSF54593">
    <property type="entry name" value="Glyoxalase/Bleomycin resistance protein/Dihydroxybiphenyl dioxygenase"/>
    <property type="match status" value="1"/>
</dbReference>
<evidence type="ECO:0000313" key="3">
    <source>
        <dbReference type="Proteomes" id="UP001296706"/>
    </source>
</evidence>
<dbReference type="Pfam" id="PF18029">
    <property type="entry name" value="Glyoxalase_6"/>
    <property type="match status" value="1"/>
</dbReference>
<feature type="domain" description="Glyoxalase-like" evidence="1">
    <location>
        <begin position="14"/>
        <end position="122"/>
    </location>
</feature>
<name>A0ABX1RT41_9PSEU</name>
<dbReference type="Gene3D" id="3.10.180.10">
    <property type="entry name" value="2,3-Dihydroxybiphenyl 1,2-Dioxygenase, domain 1"/>
    <property type="match status" value="1"/>
</dbReference>
<protein>
    <submittedName>
        <fullName evidence="2">VOC family protein</fullName>
    </submittedName>
</protein>
<dbReference type="CDD" id="cd06587">
    <property type="entry name" value="VOC"/>
    <property type="match status" value="1"/>
</dbReference>
<dbReference type="PANTHER" id="PTHR35908:SF1">
    <property type="entry name" value="CONSERVED PROTEIN"/>
    <property type="match status" value="1"/>
</dbReference>
<accession>A0ABX1RT41</accession>
<dbReference type="EMBL" id="JAAXKY010000244">
    <property type="protein sequence ID" value="NMH82495.1"/>
    <property type="molecule type" value="Genomic_DNA"/>
</dbReference>
<organism evidence="2 3">
    <name type="scientific">Pseudonocardia xinjiangensis</name>
    <dbReference type="NCBI Taxonomy" id="75289"/>
    <lineage>
        <taxon>Bacteria</taxon>
        <taxon>Bacillati</taxon>
        <taxon>Actinomycetota</taxon>
        <taxon>Actinomycetes</taxon>
        <taxon>Pseudonocardiales</taxon>
        <taxon>Pseudonocardiaceae</taxon>
        <taxon>Pseudonocardia</taxon>
    </lineage>
</organism>
<dbReference type="PANTHER" id="PTHR35908">
    <property type="entry name" value="HYPOTHETICAL FUSION PROTEIN"/>
    <property type="match status" value="1"/>
</dbReference>
<comment type="caution">
    <text evidence="2">The sequence shown here is derived from an EMBL/GenBank/DDBJ whole genome shotgun (WGS) entry which is preliminary data.</text>
</comment>
<evidence type="ECO:0000259" key="1">
    <source>
        <dbReference type="Pfam" id="PF18029"/>
    </source>
</evidence>